<evidence type="ECO:0000313" key="4">
    <source>
        <dbReference type="Proteomes" id="UP000030747"/>
    </source>
</evidence>
<feature type="compositionally biased region" description="Low complexity" evidence="1">
    <location>
        <begin position="473"/>
        <end position="484"/>
    </location>
</feature>
<reference evidence="3" key="1">
    <citation type="submission" date="2013-10" db="EMBL/GenBank/DDBJ databases">
        <title>Genomic analysis of the causative agents of coccidiosis in chickens.</title>
        <authorList>
            <person name="Reid A.J."/>
            <person name="Blake D."/>
            <person name="Billington K."/>
            <person name="Browne H."/>
            <person name="Dunn M."/>
            <person name="Hung S."/>
            <person name="Kawahara F."/>
            <person name="Miranda-Saavedra D."/>
            <person name="Mourier T."/>
            <person name="Nagra H."/>
            <person name="Otto T.D."/>
            <person name="Rawlings N."/>
            <person name="Sanchez A."/>
            <person name="Sanders M."/>
            <person name="Subramaniam C."/>
            <person name="Tay Y."/>
            <person name="Dear P."/>
            <person name="Doerig C."/>
            <person name="Gruber A."/>
            <person name="Parkinson J."/>
            <person name="Shirley M."/>
            <person name="Wan K.L."/>
            <person name="Berriman M."/>
            <person name="Tomley F."/>
            <person name="Pain A."/>
        </authorList>
    </citation>
    <scope>NUCLEOTIDE SEQUENCE [LARGE SCALE GENOMIC DNA]</scope>
    <source>
        <strain evidence="3">Houghton</strain>
    </source>
</reference>
<accession>U6L329</accession>
<dbReference type="InterPro" id="IPR038765">
    <property type="entry name" value="Papain-like_cys_pep_sf"/>
</dbReference>
<feature type="compositionally biased region" description="Polar residues" evidence="1">
    <location>
        <begin position="239"/>
        <end position="251"/>
    </location>
</feature>
<protein>
    <recommendedName>
        <fullName evidence="2">Peptidase C19 ubiquitin carboxyl-terminal hydrolase domain-containing protein</fullName>
    </recommendedName>
</protein>
<dbReference type="SUPFAM" id="SSF54001">
    <property type="entry name" value="Cysteine proteinases"/>
    <property type="match status" value="1"/>
</dbReference>
<feature type="compositionally biased region" description="Polar residues" evidence="1">
    <location>
        <begin position="949"/>
        <end position="961"/>
    </location>
</feature>
<dbReference type="GeneID" id="25255367"/>
<feature type="compositionally biased region" description="Low complexity" evidence="1">
    <location>
        <begin position="962"/>
        <end position="978"/>
    </location>
</feature>
<evidence type="ECO:0000256" key="1">
    <source>
        <dbReference type="SAM" id="MobiDB-lite"/>
    </source>
</evidence>
<dbReference type="OMA" id="HQPECLG"/>
<feature type="compositionally biased region" description="Low complexity" evidence="1">
    <location>
        <begin position="263"/>
        <end position="274"/>
    </location>
</feature>
<dbReference type="GO" id="GO:0016579">
    <property type="term" value="P:protein deubiquitination"/>
    <property type="evidence" value="ECO:0007669"/>
    <property type="project" value="InterPro"/>
</dbReference>
<dbReference type="RefSeq" id="XP_013233749.1">
    <property type="nucleotide sequence ID" value="XM_013378295.1"/>
</dbReference>
<feature type="region of interest" description="Disordered" evidence="1">
    <location>
        <begin position="923"/>
        <end position="989"/>
    </location>
</feature>
<dbReference type="VEuPathDB" id="ToxoDB:ETH_00031480"/>
<feature type="compositionally biased region" description="Polar residues" evidence="1">
    <location>
        <begin position="519"/>
        <end position="531"/>
    </location>
</feature>
<dbReference type="Pfam" id="PF00443">
    <property type="entry name" value="UCH"/>
    <property type="match status" value="1"/>
</dbReference>
<evidence type="ECO:0000313" key="3">
    <source>
        <dbReference type="EMBL" id="CDJ42999.1"/>
    </source>
</evidence>
<feature type="compositionally biased region" description="Basic and acidic residues" evidence="1">
    <location>
        <begin position="120"/>
        <end position="140"/>
    </location>
</feature>
<name>U6L329_EIMTE</name>
<dbReference type="OrthoDB" id="292964at2759"/>
<proteinExistence type="predicted"/>
<feature type="compositionally biased region" description="Low complexity" evidence="1">
    <location>
        <begin position="84"/>
        <end position="100"/>
    </location>
</feature>
<dbReference type="AlphaFoldDB" id="U6L329"/>
<feature type="region of interest" description="Disordered" evidence="1">
    <location>
        <begin position="302"/>
        <end position="326"/>
    </location>
</feature>
<dbReference type="Gene3D" id="3.90.70.10">
    <property type="entry name" value="Cysteine proteinases"/>
    <property type="match status" value="2"/>
</dbReference>
<feature type="domain" description="Peptidase C19 ubiquitin carboxyl-terminal hydrolase" evidence="2">
    <location>
        <begin position="645"/>
        <end position="1021"/>
    </location>
</feature>
<dbReference type="EMBL" id="HG675748">
    <property type="protein sequence ID" value="CDJ42999.1"/>
    <property type="molecule type" value="Genomic_DNA"/>
</dbReference>
<gene>
    <name evidence="3" type="ORF">ETH_00031480</name>
</gene>
<feature type="compositionally biased region" description="Basic and acidic residues" evidence="1">
    <location>
        <begin position="51"/>
        <end position="61"/>
    </location>
</feature>
<dbReference type="VEuPathDB" id="ToxoDB:ETH2_1579700"/>
<feature type="region of interest" description="Disordered" evidence="1">
    <location>
        <begin position="462"/>
        <end position="591"/>
    </location>
</feature>
<dbReference type="InterPro" id="IPR050185">
    <property type="entry name" value="Ub_carboxyl-term_hydrolase"/>
</dbReference>
<sequence length="1033" mass="112383">MQEGLMTFQDSGSSTRTQVESLGGRGQEELSALTSTSASVRSGESPVPRFEASHDGCERRPWHSAWETPYRAASTPPPSPPAPAAANTASGAATASGGTPEHAESGIRASEAGGPQCDSPPHRRLGDPRVPRASEEDKRHAQQQCKLQEMLLVSPVLPLGDSDSEDCWPLRLARVPSVEMLQQLRGGAKKSQSPIGPLSAAAANSATPAETVAAIEATTPDRTTAANGGDEVPSVVAPQKTNGSSTRTNDAIENCDVSDESSSHSSSRSNSITSRNGKPQQVSKFPYIPDVPCTFLGSVKSGGNKSVSPSGVCVRRQSPEGATTRTEAASAASAVNAGANRIFTRDAVGIDAEPLADRGPNSACGHCLISHRDTDSRFIDRNAENQRKGGSVPFLEEASAELFATANCPQEKTALSTVIADEMPLPAGTGLDLHGTFQQKEHNGTQRQNELRCMLQQHPDGQCETVQKQGKNQPQQETHVQQPQKPRDFVRRLALGLLMKHRSHGKERTAWLSRKSSKRSNQSETPQQTQMQNRKDDKQENQQQQKQEEQDDVEWESCCLLQPADEKKDRGAALSSSSSGMEWGGSRRTPSRLQRMAFSMGCFGEAAQRRMEIQRENSPPLTPSQYKAWRKQQEVPPDDGSLFPRGLANLKNTCFLNAALQALAGIPCFVASLQAGLPPEPGFSGTHWKSSRECDKLLGEDDGAVIAAAAAACSSTTASPHSEEAQTQQLQQLEQHHGRSQTLQQWESLQRQQPHYQHLLQQLRLKRQRRSKHQPECLGSLDENQRRFLLREFFTLLCRLTCCPSIRPLESADQPTEGLAAQRPRESNSAATCKPEQHQQLQQAVSVQPGTIRPERFRKALVAPLAGLLLNDCNMQQQQDCHEFLRGLIDLIHEILRSCRLQREEAAAAEQLLQLQAGPHGDALEPSVPVASGPVRTPPTVADGKQKQYLENSGDRQAQQEPCSRPSSLCSPSFTGEAGESGEAGEAVKDGMKNAELAEKKWREYLKEQESPMADFFAGQARICGSKAHVSFV</sequence>
<organism evidence="3 4">
    <name type="scientific">Eimeria tenella</name>
    <name type="common">Coccidian parasite</name>
    <dbReference type="NCBI Taxonomy" id="5802"/>
    <lineage>
        <taxon>Eukaryota</taxon>
        <taxon>Sar</taxon>
        <taxon>Alveolata</taxon>
        <taxon>Apicomplexa</taxon>
        <taxon>Conoidasida</taxon>
        <taxon>Coccidia</taxon>
        <taxon>Eucoccidiorida</taxon>
        <taxon>Eimeriorina</taxon>
        <taxon>Eimeriidae</taxon>
        <taxon>Eimeria</taxon>
    </lineage>
</organism>
<feature type="region of interest" description="Disordered" evidence="1">
    <location>
        <begin position="813"/>
        <end position="834"/>
    </location>
</feature>
<feature type="compositionally biased region" description="Polar residues" evidence="1">
    <location>
        <begin position="32"/>
        <end position="42"/>
    </location>
</feature>
<feature type="region of interest" description="Disordered" evidence="1">
    <location>
        <begin position="221"/>
        <end position="284"/>
    </location>
</feature>
<feature type="compositionally biased region" description="Low complexity" evidence="1">
    <location>
        <begin position="302"/>
        <end position="312"/>
    </location>
</feature>
<dbReference type="InterPro" id="IPR001394">
    <property type="entry name" value="Peptidase_C19_UCH"/>
</dbReference>
<dbReference type="GO" id="GO:0004843">
    <property type="term" value="F:cysteine-type deubiquitinase activity"/>
    <property type="evidence" value="ECO:0007669"/>
    <property type="project" value="InterPro"/>
</dbReference>
<dbReference type="PANTHER" id="PTHR21646">
    <property type="entry name" value="UBIQUITIN CARBOXYL-TERMINAL HYDROLASE"/>
    <property type="match status" value="1"/>
</dbReference>
<feature type="compositionally biased region" description="Polar residues" evidence="1">
    <location>
        <begin position="8"/>
        <end position="20"/>
    </location>
</feature>
<keyword evidence="4" id="KW-1185">Reference proteome</keyword>
<feature type="region of interest" description="Disordered" evidence="1">
    <location>
        <begin position="184"/>
        <end position="206"/>
    </location>
</feature>
<dbReference type="Proteomes" id="UP000030747">
    <property type="component" value="Unassembled WGS sequence"/>
</dbReference>
<reference evidence="3" key="2">
    <citation type="submission" date="2013-10" db="EMBL/GenBank/DDBJ databases">
        <authorList>
            <person name="Aslett M."/>
        </authorList>
    </citation>
    <scope>NUCLEOTIDE SEQUENCE [LARGE SCALE GENOMIC DNA]</scope>
    <source>
        <strain evidence="3">Houghton</strain>
    </source>
</reference>
<evidence type="ECO:0000259" key="2">
    <source>
        <dbReference type="Pfam" id="PF00443"/>
    </source>
</evidence>
<feature type="region of interest" description="Disordered" evidence="1">
    <location>
        <begin position="1"/>
        <end position="146"/>
    </location>
</feature>